<evidence type="ECO:0000256" key="2">
    <source>
        <dbReference type="ARBA" id="ARBA00022803"/>
    </source>
</evidence>
<evidence type="ECO:0000256" key="1">
    <source>
        <dbReference type="ARBA" id="ARBA00022737"/>
    </source>
</evidence>
<name>A0A7S3GT25_9STRA</name>
<keyword evidence="1" id="KW-0677">Repeat</keyword>
<dbReference type="InterPro" id="IPR011990">
    <property type="entry name" value="TPR-like_helical_dom_sf"/>
</dbReference>
<evidence type="ECO:0000313" key="4">
    <source>
        <dbReference type="EMBL" id="CAE0275512.1"/>
    </source>
</evidence>
<protein>
    <submittedName>
        <fullName evidence="4">Uncharacterized protein</fullName>
    </submittedName>
</protein>
<dbReference type="PANTHER" id="PTHR22904">
    <property type="entry name" value="TPR REPEAT CONTAINING PROTEIN"/>
    <property type="match status" value="1"/>
</dbReference>
<evidence type="ECO:0000256" key="3">
    <source>
        <dbReference type="PROSITE-ProRule" id="PRU00339"/>
    </source>
</evidence>
<accession>A0A7S3GT25</accession>
<dbReference type="SUPFAM" id="SSF48452">
    <property type="entry name" value="TPR-like"/>
    <property type="match status" value="2"/>
</dbReference>
<dbReference type="InterPro" id="IPR019734">
    <property type="entry name" value="TPR_rpt"/>
</dbReference>
<dbReference type="EMBL" id="HBIC01008691">
    <property type="protein sequence ID" value="CAE0275512.1"/>
    <property type="molecule type" value="Transcribed_RNA"/>
</dbReference>
<dbReference type="Pfam" id="PF13414">
    <property type="entry name" value="TPR_11"/>
    <property type="match status" value="1"/>
</dbReference>
<reference evidence="4" key="1">
    <citation type="submission" date="2021-01" db="EMBL/GenBank/DDBJ databases">
        <authorList>
            <person name="Corre E."/>
            <person name="Pelletier E."/>
            <person name="Niang G."/>
            <person name="Scheremetjew M."/>
            <person name="Finn R."/>
            <person name="Kale V."/>
            <person name="Holt S."/>
            <person name="Cochrane G."/>
            <person name="Meng A."/>
            <person name="Brown T."/>
            <person name="Cohen L."/>
        </authorList>
    </citation>
    <scope>NUCLEOTIDE SEQUENCE</scope>
    <source>
        <strain evidence="4">CCAP 955/1</strain>
    </source>
</reference>
<dbReference type="PROSITE" id="PS50005">
    <property type="entry name" value="TPR"/>
    <property type="match status" value="1"/>
</dbReference>
<gene>
    <name evidence="4" type="ORF">SELO1098_LOCUS4340</name>
</gene>
<sequence length="319" mass="35617">MSKAAAQTKKNDGNTFFKNKQYKQAIEKYTEAIELDASDVTFYSNRSACYAALNMWNEAADDGRQCIITDKSFVKGYFRAALALQALGNYEGALDAVKRGLGVDSTSADLKRMSRELDEQIRLKKVESLVSQAEGQVRSNDLAGAYKTIDAGLRLDPNSKALNKLMDEVRPKYERAEKHRLASLDPKERIKEEGDTCFKNANFEGAIKAYTKCLDSMSDKSSELALKCYNNRAACHKQLSNFEGTISDSTAVLEYKPDDVKALVRRAQAFEACERYKSALQDVRQVLAFGVDVVGKPTFDLANGMQHRLNKVIAQLRND</sequence>
<dbReference type="SMART" id="SM00028">
    <property type="entry name" value="TPR"/>
    <property type="match status" value="6"/>
</dbReference>
<dbReference type="PANTHER" id="PTHR22904:SF523">
    <property type="entry name" value="STRESS-INDUCED-PHOSPHOPROTEIN 1"/>
    <property type="match status" value="1"/>
</dbReference>
<organism evidence="4">
    <name type="scientific">Spumella elongata</name>
    <dbReference type="NCBI Taxonomy" id="89044"/>
    <lineage>
        <taxon>Eukaryota</taxon>
        <taxon>Sar</taxon>
        <taxon>Stramenopiles</taxon>
        <taxon>Ochrophyta</taxon>
        <taxon>Chrysophyceae</taxon>
        <taxon>Chromulinales</taxon>
        <taxon>Chromulinaceae</taxon>
        <taxon>Spumella</taxon>
    </lineage>
</organism>
<proteinExistence type="predicted"/>
<dbReference type="Gene3D" id="1.25.40.10">
    <property type="entry name" value="Tetratricopeptide repeat domain"/>
    <property type="match status" value="2"/>
</dbReference>
<dbReference type="GO" id="GO:0051879">
    <property type="term" value="F:Hsp90 protein binding"/>
    <property type="evidence" value="ECO:0007669"/>
    <property type="project" value="TreeGrafter"/>
</dbReference>
<dbReference type="AlphaFoldDB" id="A0A7S3GT25"/>
<feature type="repeat" description="TPR" evidence="3">
    <location>
        <begin position="6"/>
        <end position="39"/>
    </location>
</feature>
<keyword evidence="2 3" id="KW-0802">TPR repeat</keyword>